<keyword evidence="3" id="KW-1185">Reference proteome</keyword>
<dbReference type="EMBL" id="KN822009">
    <property type="protein sequence ID" value="KIM68341.1"/>
    <property type="molecule type" value="Genomic_DNA"/>
</dbReference>
<sequence length="199" mass="21900">MSSSAHTCLGCDTPFNTRKQLSAHSSQCLRYREFTDQVFEHKRKSSKLKHAQDEKRPCQMSTAGQCLPSPHMHPGEFDQAVDGFDDAGPAIPFDDTDHEPGPSSLPPQVVSQRSGRPIRMPARFIDFLPGSSTHLAHMPLSAHQEHGCLQQVPEAPVPSSPSTSDHLSSRSGDSMQPNLFVSEPNSFGVYHTYICCESK</sequence>
<reference evidence="2 3" key="1">
    <citation type="submission" date="2014-04" db="EMBL/GenBank/DDBJ databases">
        <authorList>
            <consortium name="DOE Joint Genome Institute"/>
            <person name="Kuo A."/>
            <person name="Kohler A."/>
            <person name="Nagy L.G."/>
            <person name="Floudas D."/>
            <person name="Copeland A."/>
            <person name="Barry K.W."/>
            <person name="Cichocki N."/>
            <person name="Veneault-Fourrey C."/>
            <person name="LaButti K."/>
            <person name="Lindquist E.A."/>
            <person name="Lipzen A."/>
            <person name="Lundell T."/>
            <person name="Morin E."/>
            <person name="Murat C."/>
            <person name="Sun H."/>
            <person name="Tunlid A."/>
            <person name="Henrissat B."/>
            <person name="Grigoriev I.V."/>
            <person name="Hibbett D.S."/>
            <person name="Martin F."/>
            <person name="Nordberg H.P."/>
            <person name="Cantor M.N."/>
            <person name="Hua S.X."/>
        </authorList>
    </citation>
    <scope>NUCLEOTIDE SEQUENCE [LARGE SCALE GENOMIC DNA]</scope>
    <source>
        <strain evidence="2 3">Foug A</strain>
    </source>
</reference>
<dbReference type="InParanoid" id="A0A0C3EK89"/>
<evidence type="ECO:0000313" key="2">
    <source>
        <dbReference type="EMBL" id="KIM68341.1"/>
    </source>
</evidence>
<evidence type="ECO:0000256" key="1">
    <source>
        <dbReference type="SAM" id="MobiDB-lite"/>
    </source>
</evidence>
<reference evidence="3" key="2">
    <citation type="submission" date="2015-01" db="EMBL/GenBank/DDBJ databases">
        <title>Evolutionary Origins and Diversification of the Mycorrhizal Mutualists.</title>
        <authorList>
            <consortium name="DOE Joint Genome Institute"/>
            <consortium name="Mycorrhizal Genomics Consortium"/>
            <person name="Kohler A."/>
            <person name="Kuo A."/>
            <person name="Nagy L.G."/>
            <person name="Floudas D."/>
            <person name="Copeland A."/>
            <person name="Barry K.W."/>
            <person name="Cichocki N."/>
            <person name="Veneault-Fourrey C."/>
            <person name="LaButti K."/>
            <person name="Lindquist E.A."/>
            <person name="Lipzen A."/>
            <person name="Lundell T."/>
            <person name="Morin E."/>
            <person name="Murat C."/>
            <person name="Riley R."/>
            <person name="Ohm R."/>
            <person name="Sun H."/>
            <person name="Tunlid A."/>
            <person name="Henrissat B."/>
            <person name="Grigoriev I.V."/>
            <person name="Hibbett D.S."/>
            <person name="Martin F."/>
        </authorList>
    </citation>
    <scope>NUCLEOTIDE SEQUENCE [LARGE SCALE GENOMIC DNA]</scope>
    <source>
        <strain evidence="3">Foug A</strain>
    </source>
</reference>
<dbReference type="OrthoDB" id="2691969at2759"/>
<name>A0A0C3EK89_9AGAM</name>
<dbReference type="AlphaFoldDB" id="A0A0C3EK89"/>
<protein>
    <submittedName>
        <fullName evidence="2">Uncharacterized protein</fullName>
    </submittedName>
</protein>
<evidence type="ECO:0000313" key="3">
    <source>
        <dbReference type="Proteomes" id="UP000053989"/>
    </source>
</evidence>
<organism evidence="2 3">
    <name type="scientific">Scleroderma citrinum Foug A</name>
    <dbReference type="NCBI Taxonomy" id="1036808"/>
    <lineage>
        <taxon>Eukaryota</taxon>
        <taxon>Fungi</taxon>
        <taxon>Dikarya</taxon>
        <taxon>Basidiomycota</taxon>
        <taxon>Agaricomycotina</taxon>
        <taxon>Agaricomycetes</taxon>
        <taxon>Agaricomycetidae</taxon>
        <taxon>Boletales</taxon>
        <taxon>Sclerodermatineae</taxon>
        <taxon>Sclerodermataceae</taxon>
        <taxon>Scleroderma</taxon>
    </lineage>
</organism>
<gene>
    <name evidence="2" type="ORF">SCLCIDRAFT_105457</name>
</gene>
<dbReference type="Proteomes" id="UP000053989">
    <property type="component" value="Unassembled WGS sequence"/>
</dbReference>
<feature type="compositionally biased region" description="Low complexity" evidence="1">
    <location>
        <begin position="160"/>
        <end position="171"/>
    </location>
</feature>
<feature type="region of interest" description="Disordered" evidence="1">
    <location>
        <begin position="152"/>
        <end position="181"/>
    </location>
</feature>
<feature type="compositionally biased region" description="Polar residues" evidence="1">
    <location>
        <begin position="172"/>
        <end position="181"/>
    </location>
</feature>
<proteinExistence type="predicted"/>
<feature type="region of interest" description="Disordered" evidence="1">
    <location>
        <begin position="43"/>
        <end position="115"/>
    </location>
</feature>
<dbReference type="HOGENOM" id="CLU_1372936_0_0_1"/>
<accession>A0A0C3EK89</accession>